<evidence type="ECO:0000256" key="14">
    <source>
        <dbReference type="RuleBase" id="RU003914"/>
    </source>
</evidence>
<dbReference type="InterPro" id="IPR008880">
    <property type="entry name" value="Trigger_fac_C"/>
</dbReference>
<dbReference type="EMBL" id="DVNM01000038">
    <property type="protein sequence ID" value="HIU69655.1"/>
    <property type="molecule type" value="Genomic_DNA"/>
</dbReference>
<evidence type="ECO:0000256" key="12">
    <source>
        <dbReference type="HAMAP-Rule" id="MF_00303"/>
    </source>
</evidence>
<comment type="domain">
    <text evidence="12">Consists of 3 domains; the N-terminus binds the ribosome, the middle domain has PPIase activity, while the C-terminus has intrinsic chaperone activity on its own.</text>
</comment>
<comment type="caution">
    <text evidence="16">The sequence shown here is derived from an EMBL/GenBank/DDBJ whole genome shotgun (WGS) entry which is preliminary data.</text>
</comment>
<dbReference type="GO" id="GO:0043335">
    <property type="term" value="P:protein unfolding"/>
    <property type="evidence" value="ECO:0007669"/>
    <property type="project" value="TreeGrafter"/>
</dbReference>
<dbReference type="SUPFAM" id="SSF54534">
    <property type="entry name" value="FKBP-like"/>
    <property type="match status" value="1"/>
</dbReference>
<dbReference type="Pfam" id="PF00254">
    <property type="entry name" value="FKBP_C"/>
    <property type="match status" value="1"/>
</dbReference>
<keyword evidence="6 12" id="KW-0697">Rotamase</keyword>
<accession>A0A9D1MVT9</accession>
<name>A0A9D1MVT9_9FIRM</name>
<comment type="catalytic activity">
    <reaction evidence="1 12 13">
        <text>[protein]-peptidylproline (omega=180) = [protein]-peptidylproline (omega=0)</text>
        <dbReference type="Rhea" id="RHEA:16237"/>
        <dbReference type="Rhea" id="RHEA-COMP:10747"/>
        <dbReference type="Rhea" id="RHEA-COMP:10748"/>
        <dbReference type="ChEBI" id="CHEBI:83833"/>
        <dbReference type="ChEBI" id="CHEBI:83834"/>
        <dbReference type="EC" id="5.2.1.8"/>
    </reaction>
</comment>
<keyword evidence="5 12" id="KW-0132">Cell division</keyword>
<dbReference type="NCBIfam" id="TIGR00115">
    <property type="entry name" value="tig"/>
    <property type="match status" value="1"/>
</dbReference>
<keyword evidence="12" id="KW-0963">Cytoplasm</keyword>
<dbReference type="InterPro" id="IPR037041">
    <property type="entry name" value="Trigger_fac_C_sf"/>
</dbReference>
<evidence type="ECO:0000256" key="6">
    <source>
        <dbReference type="ARBA" id="ARBA00023110"/>
    </source>
</evidence>
<dbReference type="InterPro" id="IPR001179">
    <property type="entry name" value="PPIase_FKBP_dom"/>
</dbReference>
<dbReference type="InterPro" id="IPR005215">
    <property type="entry name" value="Trig_fac"/>
</dbReference>
<dbReference type="GO" id="GO:0043022">
    <property type="term" value="F:ribosome binding"/>
    <property type="evidence" value="ECO:0007669"/>
    <property type="project" value="TreeGrafter"/>
</dbReference>
<comment type="similarity">
    <text evidence="2 12 14">Belongs to the FKBP-type PPIase family. Tig subfamily.</text>
</comment>
<organism evidence="16 17">
    <name type="scientific">Candidatus Scybalenecus merdavium</name>
    <dbReference type="NCBI Taxonomy" id="2840939"/>
    <lineage>
        <taxon>Bacteria</taxon>
        <taxon>Bacillati</taxon>
        <taxon>Bacillota</taxon>
        <taxon>Clostridia</taxon>
        <taxon>Eubacteriales</taxon>
        <taxon>Oscillospiraceae</taxon>
        <taxon>Oscillospiraceae incertae sedis</taxon>
        <taxon>Candidatus Scybalenecus</taxon>
    </lineage>
</organism>
<keyword evidence="8 12" id="KW-0413">Isomerase</keyword>
<dbReference type="AlphaFoldDB" id="A0A9D1MVT9"/>
<reference evidence="16" key="2">
    <citation type="journal article" date="2021" name="PeerJ">
        <title>Extensive microbial diversity within the chicken gut microbiome revealed by metagenomics and culture.</title>
        <authorList>
            <person name="Gilroy R."/>
            <person name="Ravi A."/>
            <person name="Getino M."/>
            <person name="Pursley I."/>
            <person name="Horton D.L."/>
            <person name="Alikhan N.F."/>
            <person name="Baker D."/>
            <person name="Gharbi K."/>
            <person name="Hall N."/>
            <person name="Watson M."/>
            <person name="Adriaenssens E.M."/>
            <person name="Foster-Nyarko E."/>
            <person name="Jarju S."/>
            <person name="Secka A."/>
            <person name="Antonio M."/>
            <person name="Oren A."/>
            <person name="Chaudhuri R.R."/>
            <person name="La Ragione R."/>
            <person name="Hildebrand F."/>
            <person name="Pallen M.J."/>
        </authorList>
    </citation>
    <scope>NUCLEOTIDE SEQUENCE</scope>
    <source>
        <strain evidence="16">CHK176-6737</strain>
    </source>
</reference>
<evidence type="ECO:0000256" key="8">
    <source>
        <dbReference type="ARBA" id="ARBA00023235"/>
    </source>
</evidence>
<evidence type="ECO:0000259" key="15">
    <source>
        <dbReference type="PROSITE" id="PS50059"/>
    </source>
</evidence>
<dbReference type="Gene3D" id="1.10.3120.10">
    <property type="entry name" value="Trigger factor, C-terminal domain"/>
    <property type="match status" value="1"/>
</dbReference>
<dbReference type="GO" id="GO:0044183">
    <property type="term" value="F:protein folding chaperone"/>
    <property type="evidence" value="ECO:0007669"/>
    <property type="project" value="TreeGrafter"/>
</dbReference>
<dbReference type="InterPro" id="IPR008881">
    <property type="entry name" value="Trigger_fac_ribosome-bd_bac"/>
</dbReference>
<evidence type="ECO:0000256" key="13">
    <source>
        <dbReference type="PROSITE-ProRule" id="PRU00277"/>
    </source>
</evidence>
<dbReference type="SUPFAM" id="SSF102735">
    <property type="entry name" value="Trigger factor ribosome-binding domain"/>
    <property type="match status" value="1"/>
</dbReference>
<evidence type="ECO:0000256" key="7">
    <source>
        <dbReference type="ARBA" id="ARBA00023186"/>
    </source>
</evidence>
<comment type="subcellular location">
    <subcellularLocation>
        <location evidence="12">Cytoplasm</location>
    </subcellularLocation>
    <text evidence="12">About half TF is bound to the ribosome near the polypeptide exit tunnel while the other half is free in the cytoplasm.</text>
</comment>
<gene>
    <name evidence="12" type="primary">tig</name>
    <name evidence="16" type="ORF">IAD23_06845</name>
</gene>
<dbReference type="GO" id="GO:0003755">
    <property type="term" value="F:peptidyl-prolyl cis-trans isomerase activity"/>
    <property type="evidence" value="ECO:0007669"/>
    <property type="project" value="UniProtKB-UniRule"/>
</dbReference>
<evidence type="ECO:0000313" key="17">
    <source>
        <dbReference type="Proteomes" id="UP000824125"/>
    </source>
</evidence>
<keyword evidence="9 12" id="KW-0131">Cell cycle</keyword>
<dbReference type="InterPro" id="IPR046357">
    <property type="entry name" value="PPIase_dom_sf"/>
</dbReference>
<dbReference type="GO" id="GO:0005737">
    <property type="term" value="C:cytoplasm"/>
    <property type="evidence" value="ECO:0007669"/>
    <property type="project" value="UniProtKB-SubCell"/>
</dbReference>
<dbReference type="Gene3D" id="3.30.70.1050">
    <property type="entry name" value="Trigger factor ribosome-binding domain"/>
    <property type="match status" value="1"/>
</dbReference>
<dbReference type="HAMAP" id="MF_00303">
    <property type="entry name" value="Trigger_factor_Tig"/>
    <property type="match status" value="1"/>
</dbReference>
<evidence type="ECO:0000256" key="10">
    <source>
        <dbReference type="ARBA" id="ARBA00024849"/>
    </source>
</evidence>
<dbReference type="Pfam" id="PF05697">
    <property type="entry name" value="Trigger_N"/>
    <property type="match status" value="1"/>
</dbReference>
<dbReference type="GO" id="GO:0015031">
    <property type="term" value="P:protein transport"/>
    <property type="evidence" value="ECO:0007669"/>
    <property type="project" value="UniProtKB-UniRule"/>
</dbReference>
<evidence type="ECO:0000256" key="2">
    <source>
        <dbReference type="ARBA" id="ARBA00005464"/>
    </source>
</evidence>
<evidence type="ECO:0000256" key="11">
    <source>
        <dbReference type="ARBA" id="ARBA00029986"/>
    </source>
</evidence>
<feature type="domain" description="PPIase FKBP-type" evidence="15">
    <location>
        <begin position="167"/>
        <end position="227"/>
    </location>
</feature>
<dbReference type="Proteomes" id="UP000824125">
    <property type="component" value="Unassembled WGS sequence"/>
</dbReference>
<protein>
    <recommendedName>
        <fullName evidence="4 12">Trigger factor</fullName>
        <shortName evidence="12">TF</shortName>
        <ecNumber evidence="3 12">5.2.1.8</ecNumber>
    </recommendedName>
    <alternativeName>
        <fullName evidence="11 12">PPIase</fullName>
    </alternativeName>
</protein>
<dbReference type="Gene3D" id="3.10.50.40">
    <property type="match status" value="1"/>
</dbReference>
<comment type="function">
    <text evidence="10 12">Involved in protein export. Acts as a chaperone by maintaining the newly synthesized protein in an open conformation. Functions as a peptidyl-prolyl cis-trans isomerase.</text>
</comment>
<evidence type="ECO:0000256" key="3">
    <source>
        <dbReference type="ARBA" id="ARBA00013194"/>
    </source>
</evidence>
<sequence length="430" mass="48810">MALKSSNKSEDQNNVYELTVTVEPAVFSDACTKAYLKQRKSIQLPGFRKGKAPQAMVERHYGEAVFYEDALEIVYPEAVTSAIEEAGLRVVGQPFDLDVPVMSKKDGVEMSMKVYVYPEVEVGEYKGLEAEKKPEEATDEDVENELKNMQERNSRLVTVEDRPAEMGDTCTIDFEGFVDDKAFEGGKGEKYPLELGSGSFIPGFEEQIAGKNIGDEFDVNVKFPEEYTPELAGKDAVFKVKLHEIKKKELPELDDEFAKDADFDTLDELKADIRKNISERKAEESKRDYEDQLLQKLVDSMQADIPEVMFTEKTDELVRDYANRLQMQGIDLQTYLSYLGQDMEKFRENFKTAAEKQVKTALALEKVAALENFEVTDEEVDEEVNRLAEQYKMEAEQIKNAVPKEQLIEDLKLKKAIDLIVASAVEKKAE</sequence>
<evidence type="ECO:0000313" key="16">
    <source>
        <dbReference type="EMBL" id="HIU69655.1"/>
    </source>
</evidence>
<dbReference type="Pfam" id="PF05698">
    <property type="entry name" value="Trigger_C"/>
    <property type="match status" value="1"/>
</dbReference>
<dbReference type="FunFam" id="3.10.50.40:FF:000001">
    <property type="entry name" value="Trigger factor"/>
    <property type="match status" value="1"/>
</dbReference>
<dbReference type="PIRSF" id="PIRSF003095">
    <property type="entry name" value="Trigger_factor"/>
    <property type="match status" value="1"/>
</dbReference>
<dbReference type="SUPFAM" id="SSF109998">
    <property type="entry name" value="Triger factor/SurA peptide-binding domain-like"/>
    <property type="match status" value="1"/>
</dbReference>
<evidence type="ECO:0000256" key="9">
    <source>
        <dbReference type="ARBA" id="ARBA00023306"/>
    </source>
</evidence>
<dbReference type="PROSITE" id="PS50059">
    <property type="entry name" value="FKBP_PPIASE"/>
    <property type="match status" value="1"/>
</dbReference>
<keyword evidence="7 12" id="KW-0143">Chaperone</keyword>
<evidence type="ECO:0000256" key="5">
    <source>
        <dbReference type="ARBA" id="ARBA00022618"/>
    </source>
</evidence>
<dbReference type="InterPro" id="IPR036611">
    <property type="entry name" value="Trigger_fac_ribosome-bd_sf"/>
</dbReference>
<dbReference type="EC" id="5.2.1.8" evidence="3 12"/>
<proteinExistence type="inferred from homology"/>
<dbReference type="PANTHER" id="PTHR30560">
    <property type="entry name" value="TRIGGER FACTOR CHAPERONE AND PEPTIDYL-PROLYL CIS/TRANS ISOMERASE"/>
    <property type="match status" value="1"/>
</dbReference>
<dbReference type="GO" id="GO:0051083">
    <property type="term" value="P:'de novo' cotranslational protein folding"/>
    <property type="evidence" value="ECO:0007669"/>
    <property type="project" value="TreeGrafter"/>
</dbReference>
<dbReference type="InterPro" id="IPR027304">
    <property type="entry name" value="Trigger_fact/SurA_dom_sf"/>
</dbReference>
<evidence type="ECO:0000256" key="4">
    <source>
        <dbReference type="ARBA" id="ARBA00016902"/>
    </source>
</evidence>
<dbReference type="PANTHER" id="PTHR30560:SF3">
    <property type="entry name" value="TRIGGER FACTOR-LIKE PROTEIN TIG, CHLOROPLASTIC"/>
    <property type="match status" value="1"/>
</dbReference>
<evidence type="ECO:0000256" key="1">
    <source>
        <dbReference type="ARBA" id="ARBA00000971"/>
    </source>
</evidence>
<dbReference type="GO" id="GO:0051301">
    <property type="term" value="P:cell division"/>
    <property type="evidence" value="ECO:0007669"/>
    <property type="project" value="UniProtKB-KW"/>
</dbReference>
<reference evidence="16" key="1">
    <citation type="submission" date="2020-10" db="EMBL/GenBank/DDBJ databases">
        <authorList>
            <person name="Gilroy R."/>
        </authorList>
    </citation>
    <scope>NUCLEOTIDE SEQUENCE</scope>
    <source>
        <strain evidence="16">CHK176-6737</strain>
    </source>
</reference>